<name>A0ACB6Q9V8_9PLEO</name>
<protein>
    <submittedName>
        <fullName evidence="1">Vacuolar protein sorting-associated protein 45</fullName>
    </submittedName>
</protein>
<evidence type="ECO:0000313" key="2">
    <source>
        <dbReference type="Proteomes" id="UP000799755"/>
    </source>
</evidence>
<proteinExistence type="predicted"/>
<sequence>MDIVQAVSGYITKMVSAGDSAAGTSSAKMKILLLDNETVSVLSAATTQSALLNHEVYLTDRLDNQKREKMRHLRCLCFVRPSPESIQGLIEELREPKYGEYNIYFSNIIKKSSLERLAEADDHEVVRAVQEYFADFLVINPDLMSLNLGFPNHRIWSTSPDSWNTDSLQRSTEGVMALLLALKKKVLIRYQKNSLLSKKLATEVRYHMTQEDQLFDFRKTDTPPILLIVDRRDDPVTPLLTQWTYQAMVHELLGINNGRVDLRDVPDIRPELKEVVLSQEQDPFFKKNMYLNFGDLGQNAKDYVEQFASKQQGTQKLESITDMKRFIEDYPEFRKLSGNVTKHVTLVGELSRRVGEDSLLDVSELEQSLACTDNHSNDVKRLQQIIQNPKIPADNKLRLTAIYALRYSKHASNSTPMLLDLLGVSGNVSRHRINLITKLLTYHNSLQVSTVAGGGMPDLFQPGSFFGGARDRFKGLKGVENVYTQHSPRLEATLQDLIKGRLNQQLYPFIEGGGSTKDKPQDVVIFMIGGTTYEEAKMVAQVNASSPGVRVVLGGTVVHNSSSFLEEVEDAVGSWPEPPAASAAGRLRREVGR</sequence>
<dbReference type="Proteomes" id="UP000799755">
    <property type="component" value="Unassembled WGS sequence"/>
</dbReference>
<comment type="caution">
    <text evidence="1">The sequence shown here is derived from an EMBL/GenBank/DDBJ whole genome shotgun (WGS) entry which is preliminary data.</text>
</comment>
<dbReference type="EMBL" id="MU003547">
    <property type="protein sequence ID" value="KAF2463738.1"/>
    <property type="molecule type" value="Genomic_DNA"/>
</dbReference>
<accession>A0ACB6Q9V8</accession>
<keyword evidence="2" id="KW-1185">Reference proteome</keyword>
<reference evidence="1" key="1">
    <citation type="journal article" date="2020" name="Stud. Mycol.">
        <title>101 Dothideomycetes genomes: a test case for predicting lifestyles and emergence of pathogens.</title>
        <authorList>
            <person name="Haridas S."/>
            <person name="Albert R."/>
            <person name="Binder M."/>
            <person name="Bloem J."/>
            <person name="Labutti K."/>
            <person name="Salamov A."/>
            <person name="Andreopoulos B."/>
            <person name="Baker S."/>
            <person name="Barry K."/>
            <person name="Bills G."/>
            <person name="Bluhm B."/>
            <person name="Cannon C."/>
            <person name="Castanera R."/>
            <person name="Culley D."/>
            <person name="Daum C."/>
            <person name="Ezra D."/>
            <person name="Gonzalez J."/>
            <person name="Henrissat B."/>
            <person name="Kuo A."/>
            <person name="Liang C."/>
            <person name="Lipzen A."/>
            <person name="Lutzoni F."/>
            <person name="Magnuson J."/>
            <person name="Mondo S."/>
            <person name="Nolan M."/>
            <person name="Ohm R."/>
            <person name="Pangilinan J."/>
            <person name="Park H.-J."/>
            <person name="Ramirez L."/>
            <person name="Alfaro M."/>
            <person name="Sun H."/>
            <person name="Tritt A."/>
            <person name="Yoshinaga Y."/>
            <person name="Zwiers L.-H."/>
            <person name="Turgeon B."/>
            <person name="Goodwin S."/>
            <person name="Spatafora J."/>
            <person name="Crous P."/>
            <person name="Grigoriev I."/>
        </authorList>
    </citation>
    <scope>NUCLEOTIDE SEQUENCE</scope>
    <source>
        <strain evidence="1">ATCC 200398</strain>
    </source>
</reference>
<evidence type="ECO:0000313" key="1">
    <source>
        <dbReference type="EMBL" id="KAF2463738.1"/>
    </source>
</evidence>
<gene>
    <name evidence="1" type="ORF">BDR25DRAFT_297604</name>
</gene>
<organism evidence="1 2">
    <name type="scientific">Lindgomyces ingoldianus</name>
    <dbReference type="NCBI Taxonomy" id="673940"/>
    <lineage>
        <taxon>Eukaryota</taxon>
        <taxon>Fungi</taxon>
        <taxon>Dikarya</taxon>
        <taxon>Ascomycota</taxon>
        <taxon>Pezizomycotina</taxon>
        <taxon>Dothideomycetes</taxon>
        <taxon>Pleosporomycetidae</taxon>
        <taxon>Pleosporales</taxon>
        <taxon>Lindgomycetaceae</taxon>
        <taxon>Lindgomyces</taxon>
    </lineage>
</organism>